<name>A0AC34FTA5_9BILA</name>
<evidence type="ECO:0000313" key="1">
    <source>
        <dbReference type="Proteomes" id="UP000887579"/>
    </source>
</evidence>
<reference evidence="2" key="1">
    <citation type="submission" date="2022-11" db="UniProtKB">
        <authorList>
            <consortium name="WormBaseParasite"/>
        </authorList>
    </citation>
    <scope>IDENTIFICATION</scope>
</reference>
<dbReference type="Proteomes" id="UP000887579">
    <property type="component" value="Unplaced"/>
</dbReference>
<accession>A0AC34FTA5</accession>
<organism evidence="1 2">
    <name type="scientific">Panagrolaimus sp. ES5</name>
    <dbReference type="NCBI Taxonomy" id="591445"/>
    <lineage>
        <taxon>Eukaryota</taxon>
        <taxon>Metazoa</taxon>
        <taxon>Ecdysozoa</taxon>
        <taxon>Nematoda</taxon>
        <taxon>Chromadorea</taxon>
        <taxon>Rhabditida</taxon>
        <taxon>Tylenchina</taxon>
        <taxon>Panagrolaimomorpha</taxon>
        <taxon>Panagrolaimoidea</taxon>
        <taxon>Panagrolaimidae</taxon>
        <taxon>Panagrolaimus</taxon>
    </lineage>
</organism>
<sequence>MEYELELCDSEEFEINGGTWFITLPKVCRLIIDTPIFQRLRRIKQNGITDLVYPDATHSRFVHSLATASLAYDFMNVLQRKYPKCVTKTDILCVTIAALVHDLGHGPFSHLFEEIFKSGFCHEEISGKLFMKIINDYTAVRKGLLQLKDAEFALIQQLINPPSFENIDIEWPLLVPRHKAFLFAIVSNPLNGLDVDKLEYLMRDSSHSGVRICFDKEMVSRLINSVKICKHKDYNISWVSFYGTHGEDVHSVFSSRKRLYQVVYNHRFILIASEMMKKALRLAAPYLLFKGSNGKMIPLNQCSNDLDAYIKLDDSIYSFIRYSPLPEMEEAQKLLEQLEMRQIPKIIAKLDEIPLGKCSKTLKSQIEKILKNESFASFESNDIYTITKSFNGGKGDCDPLPYVLFYPRTDSSQTCTFNGDSVKSKHCIFVYASNKTSEEDAKKIFQLLMEFSKEAGIGEPKNMFKIQL</sequence>
<dbReference type="WBParaSite" id="ES5_v2.g20460.t1">
    <property type="protein sequence ID" value="ES5_v2.g20460.t1"/>
    <property type="gene ID" value="ES5_v2.g20460"/>
</dbReference>
<protein>
    <submittedName>
        <fullName evidence="2">HD domain-containing protein</fullName>
    </submittedName>
</protein>
<proteinExistence type="predicted"/>
<evidence type="ECO:0000313" key="2">
    <source>
        <dbReference type="WBParaSite" id="ES5_v2.g20460.t1"/>
    </source>
</evidence>